<reference evidence="2 3" key="1">
    <citation type="submission" date="2017-10" db="EMBL/GenBank/DDBJ databases">
        <title>Frigbacter circumglobatus gen. nov. sp. nov., isolated from sediment cultured in situ.</title>
        <authorList>
            <person name="Zhao Z."/>
        </authorList>
    </citation>
    <scope>NUCLEOTIDE SEQUENCE [LARGE SCALE GENOMIC DNA]</scope>
    <source>
        <strain evidence="2 3">ZYL</strain>
    </source>
</reference>
<dbReference type="PANTHER" id="PTHR33361:SF2">
    <property type="entry name" value="DUF885 DOMAIN-CONTAINING PROTEIN"/>
    <property type="match status" value="1"/>
</dbReference>
<dbReference type="RefSeq" id="WP_099470810.1">
    <property type="nucleotide sequence ID" value="NZ_CP041025.1"/>
</dbReference>
<evidence type="ECO:0000313" key="3">
    <source>
        <dbReference type="Proteomes" id="UP000229730"/>
    </source>
</evidence>
<dbReference type="AlphaFoldDB" id="A0A2G4YVZ2"/>
<dbReference type="Pfam" id="PF05960">
    <property type="entry name" value="DUF885"/>
    <property type="match status" value="1"/>
</dbReference>
<protein>
    <submittedName>
        <fullName evidence="2">DUF885 domain-containing protein</fullName>
    </submittedName>
</protein>
<proteinExistence type="predicted"/>
<dbReference type="EMBL" id="PDEM01000007">
    <property type="protein sequence ID" value="PHZ86433.1"/>
    <property type="molecule type" value="Genomic_DNA"/>
</dbReference>
<dbReference type="InParanoid" id="A0A2G4YVZ2"/>
<keyword evidence="3" id="KW-1185">Reference proteome</keyword>
<organism evidence="2 3">
    <name type="scientific">Paremcibacter congregatus</name>
    <dbReference type="NCBI Taxonomy" id="2043170"/>
    <lineage>
        <taxon>Bacteria</taxon>
        <taxon>Pseudomonadati</taxon>
        <taxon>Pseudomonadota</taxon>
        <taxon>Alphaproteobacteria</taxon>
        <taxon>Emcibacterales</taxon>
        <taxon>Emcibacteraceae</taxon>
        <taxon>Paremcibacter</taxon>
    </lineage>
</organism>
<comment type="caution">
    <text evidence="2">The sequence shown here is derived from an EMBL/GenBank/DDBJ whole genome shotgun (WGS) entry which is preliminary data.</text>
</comment>
<sequence>MKKAVLSAALWVTLGLASTPSAWADDTQDFKKILDDHWHQSLTESPTFASELGDRSANGRLSENSPLARQRRQDFNDALLTRLAGVKATELNPQDQVNYKVFLRLRQMEKESYRHPDYLFPITNREGWHMFFAQTPASLPFMEAADYEHYLGLLADYPRYNAENMAVLAEAVEKGYTHYCTSMKGYETSISTHIVEDVTTSAFYSPFTRFPANMSEARQKKVTERGIALITEKVIPAYQLLYKLYTEKYAPACRKTVGITSLPGGKDYYSYLIRNFTTTDLTPQQIHDTGLSEVKRLRGEMDKIIKKVGFKGTFPEFLVFLRTDPRFYAESPTDLMEKAALITKRMDGQLPKLFGYLPRNPYGLMEIPSDIAEKTTAAYYMPSQGDGSKSAGNYYINTSLLKSRPLYTLEALSYHEAVPGHHLQGAIQKEMELPNFRKYHYFNAYGEGWALYSERLGLEVGFYTDPYSDFGRLTYEMWRACRLVVDTGMHAFGWSRQQAIDFMAENTSLSLHEITTEVDRYITWPGQALAYKLGELSITALRREAEQRLGDQFDIRAFHDMILGNGSLPIAVMEDLARDWMAAQEAKNIKHAQNNKQN</sequence>
<gene>
    <name evidence="2" type="ORF">CRD36_00660</name>
</gene>
<dbReference type="Proteomes" id="UP000229730">
    <property type="component" value="Unassembled WGS sequence"/>
</dbReference>
<dbReference type="PANTHER" id="PTHR33361">
    <property type="entry name" value="GLR0591 PROTEIN"/>
    <property type="match status" value="1"/>
</dbReference>
<dbReference type="InterPro" id="IPR010281">
    <property type="entry name" value="DUF885"/>
</dbReference>
<keyword evidence="1" id="KW-0732">Signal</keyword>
<accession>A0A2G4YVZ2</accession>
<feature type="chain" id="PRO_5013962467" evidence="1">
    <location>
        <begin position="25"/>
        <end position="598"/>
    </location>
</feature>
<evidence type="ECO:0000256" key="1">
    <source>
        <dbReference type="SAM" id="SignalP"/>
    </source>
</evidence>
<evidence type="ECO:0000313" key="2">
    <source>
        <dbReference type="EMBL" id="PHZ86433.1"/>
    </source>
</evidence>
<dbReference type="OrthoDB" id="7937304at2"/>
<name>A0A2G4YVZ2_9PROT</name>
<feature type="signal peptide" evidence="1">
    <location>
        <begin position="1"/>
        <end position="24"/>
    </location>
</feature>